<accession>A0A8H9KVK2</accession>
<evidence type="ECO:0000313" key="2">
    <source>
        <dbReference type="EMBL" id="GGE32105.1"/>
    </source>
</evidence>
<organism evidence="2 3">
    <name type="scientific">Sphingobacterium cellulitidis</name>
    <dbReference type="NCBI Taxonomy" id="1768011"/>
    <lineage>
        <taxon>Bacteria</taxon>
        <taxon>Pseudomonadati</taxon>
        <taxon>Bacteroidota</taxon>
        <taxon>Sphingobacteriia</taxon>
        <taxon>Sphingobacteriales</taxon>
        <taxon>Sphingobacteriaceae</taxon>
        <taxon>Sphingobacterium</taxon>
    </lineage>
</organism>
<gene>
    <name evidence="2" type="ORF">GCM10011516_32310</name>
</gene>
<dbReference type="InterPro" id="IPR021255">
    <property type="entry name" value="DUF2807"/>
</dbReference>
<dbReference type="AlphaFoldDB" id="A0A8H9KVK2"/>
<feature type="domain" description="Putative auto-transporter adhesin head GIN" evidence="1">
    <location>
        <begin position="21"/>
        <end position="224"/>
    </location>
</feature>
<proteinExistence type="predicted"/>
<evidence type="ECO:0000313" key="3">
    <source>
        <dbReference type="Proteomes" id="UP000614460"/>
    </source>
</evidence>
<reference evidence="2" key="2">
    <citation type="submission" date="2020-09" db="EMBL/GenBank/DDBJ databases">
        <authorList>
            <person name="Sun Q."/>
            <person name="Zhou Y."/>
        </authorList>
    </citation>
    <scope>NUCLEOTIDE SEQUENCE</scope>
    <source>
        <strain evidence="2">CGMCC 1.15966</strain>
    </source>
</reference>
<keyword evidence="3" id="KW-1185">Reference proteome</keyword>
<protein>
    <recommendedName>
        <fullName evidence="1">Putative auto-transporter adhesin head GIN domain-containing protein</fullName>
    </recommendedName>
</protein>
<dbReference type="Proteomes" id="UP000614460">
    <property type="component" value="Unassembled WGS sequence"/>
</dbReference>
<comment type="caution">
    <text evidence="2">The sequence shown here is derived from an EMBL/GenBank/DDBJ whole genome shotgun (WGS) entry which is preliminary data.</text>
</comment>
<dbReference type="EMBL" id="BMKM01000012">
    <property type="protein sequence ID" value="GGE32105.1"/>
    <property type="molecule type" value="Genomic_DNA"/>
</dbReference>
<name>A0A8H9KVK2_9SPHI</name>
<dbReference type="Pfam" id="PF10988">
    <property type="entry name" value="DUF2807"/>
    <property type="match status" value="1"/>
</dbReference>
<dbReference type="Gene3D" id="2.160.20.120">
    <property type="match status" value="1"/>
</dbReference>
<evidence type="ECO:0000259" key="1">
    <source>
        <dbReference type="Pfam" id="PF10988"/>
    </source>
</evidence>
<sequence length="240" mass="25410">MLAFITMAHAQHKESRKIGSFSEISVSAGIQVKFIKSSKNEVLVDVSKQEYLSKIETVVNSRDLQVRVKRGSQINSRTPIKVTVYSNSMVRTISVSSAASLEILDPISVNNFRADLSSSGSLVTGKIEAQSSEINLSSTGKMRGELKTEELQVSASSAGNLTLSGLAKNSEFDLSSNGKGNLENFKTGDLEVNASSGGSLIIGVSNSITANVSSAGKVEYIGNPKTKDINKSSGGSVTQR</sequence>
<reference evidence="2" key="1">
    <citation type="journal article" date="2014" name="Int. J. Syst. Evol. Microbiol.">
        <title>Complete genome sequence of Corynebacterium casei LMG S-19264T (=DSM 44701T), isolated from a smear-ripened cheese.</title>
        <authorList>
            <consortium name="US DOE Joint Genome Institute (JGI-PGF)"/>
            <person name="Walter F."/>
            <person name="Albersmeier A."/>
            <person name="Kalinowski J."/>
            <person name="Ruckert C."/>
        </authorList>
    </citation>
    <scope>NUCLEOTIDE SEQUENCE</scope>
    <source>
        <strain evidence="2">CGMCC 1.15966</strain>
    </source>
</reference>